<dbReference type="Gene3D" id="3.40.720.10">
    <property type="entry name" value="Alkaline Phosphatase, subunit A"/>
    <property type="match status" value="1"/>
</dbReference>
<dbReference type="EMBL" id="BSNS01000014">
    <property type="protein sequence ID" value="GLQ55910.1"/>
    <property type="molecule type" value="Genomic_DNA"/>
</dbReference>
<protein>
    <submittedName>
        <fullName evidence="2">Sulfatase</fullName>
    </submittedName>
</protein>
<dbReference type="InterPro" id="IPR052701">
    <property type="entry name" value="GAG_Ulvan_Degrading_Sulfatases"/>
</dbReference>
<dbReference type="SUPFAM" id="SSF53649">
    <property type="entry name" value="Alkaline phosphatase-like"/>
    <property type="match status" value="1"/>
</dbReference>
<dbReference type="RefSeq" id="WP_284341324.1">
    <property type="nucleotide sequence ID" value="NZ_BSNS01000014.1"/>
</dbReference>
<dbReference type="InterPro" id="IPR017850">
    <property type="entry name" value="Alkaline_phosphatase_core_sf"/>
</dbReference>
<dbReference type="CDD" id="cd16148">
    <property type="entry name" value="sulfatase_like"/>
    <property type="match status" value="1"/>
</dbReference>
<dbReference type="PANTHER" id="PTHR43751">
    <property type="entry name" value="SULFATASE"/>
    <property type="match status" value="1"/>
</dbReference>
<accession>A0ABQ5W746</accession>
<gene>
    <name evidence="2" type="ORF">GCM10010862_31690</name>
</gene>
<proteinExistence type="predicted"/>
<evidence type="ECO:0000313" key="2">
    <source>
        <dbReference type="EMBL" id="GLQ55910.1"/>
    </source>
</evidence>
<organism evidence="2 3">
    <name type="scientific">Devosia nitrariae</name>
    <dbReference type="NCBI Taxonomy" id="2071872"/>
    <lineage>
        <taxon>Bacteria</taxon>
        <taxon>Pseudomonadati</taxon>
        <taxon>Pseudomonadota</taxon>
        <taxon>Alphaproteobacteria</taxon>
        <taxon>Hyphomicrobiales</taxon>
        <taxon>Devosiaceae</taxon>
        <taxon>Devosia</taxon>
    </lineage>
</organism>
<reference evidence="3" key="1">
    <citation type="journal article" date="2019" name="Int. J. Syst. Evol. Microbiol.">
        <title>The Global Catalogue of Microorganisms (GCM) 10K type strain sequencing project: providing services to taxonomists for standard genome sequencing and annotation.</title>
        <authorList>
            <consortium name="The Broad Institute Genomics Platform"/>
            <consortium name="The Broad Institute Genome Sequencing Center for Infectious Disease"/>
            <person name="Wu L."/>
            <person name="Ma J."/>
        </authorList>
    </citation>
    <scope>NUCLEOTIDE SEQUENCE [LARGE SCALE GENOMIC DNA]</scope>
    <source>
        <strain evidence="3">NBRC 112416</strain>
    </source>
</reference>
<dbReference type="Proteomes" id="UP001156691">
    <property type="component" value="Unassembled WGS sequence"/>
</dbReference>
<dbReference type="PANTHER" id="PTHR43751:SF3">
    <property type="entry name" value="SULFATASE N-TERMINAL DOMAIN-CONTAINING PROTEIN"/>
    <property type="match status" value="1"/>
</dbReference>
<evidence type="ECO:0000313" key="3">
    <source>
        <dbReference type="Proteomes" id="UP001156691"/>
    </source>
</evidence>
<keyword evidence="3" id="KW-1185">Reference proteome</keyword>
<dbReference type="Pfam" id="PF00884">
    <property type="entry name" value="Sulfatase"/>
    <property type="match status" value="1"/>
</dbReference>
<sequence length="483" mass="55333">MRVIWFDIDSMRPDHFGCYGYHRDITPNMDRIARQGVRFNRCYVNSSPCVPSRASFMSGRFGIHHGALTHWGPGSEFRFPGIDKYDTFAPLLPRYLRENGYRTVSFSSFADRHLANWFYAGWEEFNTSTLKRGDETADEVNAAVLPWLERNGASENYFLHIQYWDPHRNYEPPQAYFDALRDQPAPDWPDAGAIREHAANYGPFAATELYPARDGTPPNELMPARIDTVEDFKQFVDGYDASIRYMDDRIGEVFSVLDRLGVLDDVAIVISADHGESMGEQGIYGDHVSASEPVHNVPLIIRWPGVTPPDRSHDGLLYNVDVHPTLCELLGLPVPQGWDGESFTDALRGEPWAGRPYLVWDHCLYTCQRAVRTPEWLYIRNYHPGLFPWDDVMLYDMRVDRRMTRNLIKDKPEVARDLDGVLNDWLQQNLGPGSMPDPMGEVIRTGPFKYVRLEPWLARLRAKGRTGDADRIVARLHDGHGCQ</sequence>
<name>A0ABQ5W746_9HYPH</name>
<evidence type="ECO:0000259" key="1">
    <source>
        <dbReference type="Pfam" id="PF00884"/>
    </source>
</evidence>
<dbReference type="InterPro" id="IPR000917">
    <property type="entry name" value="Sulfatase_N"/>
</dbReference>
<feature type="domain" description="Sulfatase N-terminal" evidence="1">
    <location>
        <begin position="4"/>
        <end position="331"/>
    </location>
</feature>
<comment type="caution">
    <text evidence="2">The sequence shown here is derived from an EMBL/GenBank/DDBJ whole genome shotgun (WGS) entry which is preliminary data.</text>
</comment>